<dbReference type="InterPro" id="IPR041617">
    <property type="entry name" value="TPR_MalT"/>
</dbReference>
<evidence type="ECO:0000259" key="4">
    <source>
        <dbReference type="PROSITE" id="PS50043"/>
    </source>
</evidence>
<evidence type="ECO:0000313" key="5">
    <source>
        <dbReference type="EMBL" id="PNV67741.1"/>
    </source>
</evidence>
<dbReference type="InterPro" id="IPR011990">
    <property type="entry name" value="TPR-like_helical_dom_sf"/>
</dbReference>
<dbReference type="OrthoDB" id="134985at2"/>
<evidence type="ECO:0000313" key="6">
    <source>
        <dbReference type="Proteomes" id="UP000236197"/>
    </source>
</evidence>
<dbReference type="InterPro" id="IPR027417">
    <property type="entry name" value="P-loop_NTPase"/>
</dbReference>
<dbReference type="PANTHER" id="PTHR44688">
    <property type="entry name" value="DNA-BINDING TRANSCRIPTIONAL ACTIVATOR DEVR_DOSR"/>
    <property type="match status" value="1"/>
</dbReference>
<dbReference type="Gene3D" id="1.25.40.10">
    <property type="entry name" value="Tetratricopeptide repeat domain"/>
    <property type="match status" value="1"/>
</dbReference>
<protein>
    <submittedName>
        <fullName evidence="5">Helix-turn-helix transcriptional regulator</fullName>
    </submittedName>
</protein>
<dbReference type="Gene3D" id="1.10.10.10">
    <property type="entry name" value="Winged helix-like DNA-binding domain superfamily/Winged helix DNA-binding domain"/>
    <property type="match status" value="1"/>
</dbReference>
<accession>A0A2K2UBN3</accession>
<dbReference type="Proteomes" id="UP000236197">
    <property type="component" value="Unassembled WGS sequence"/>
</dbReference>
<dbReference type="InterPro" id="IPR036388">
    <property type="entry name" value="WH-like_DNA-bd_sf"/>
</dbReference>
<dbReference type="SUPFAM" id="SSF52540">
    <property type="entry name" value="P-loop containing nucleoside triphosphate hydrolases"/>
    <property type="match status" value="1"/>
</dbReference>
<sequence>MRAVKSGEAEGEQDGARACDPCSELILSDKFAPAALPDVCAPRLRTVDAIERASRKRFVYVAAPAGSGKTISTLLWIEQAKRSTVWIGLDRYDDVPSVFYKLLATGLYSTQPENAAMRAMLVDPSFSASPVEHAMRLVEAMQRPQRRSAVVFDDFHLIENREIVKSLPSVLRLLPSTFAVLLLSRTPPPNAWRESDAETAPTVLGASELAFSKDEIRQYYNALGRFPTPSEVNKLHTATEGWAIGVAALAKAGPAASLEHGRMLEHYFAEQVWSTWDDDLRAFCLATSIADEFDGELARLLTGRDDAIEVMGGLARTNTFLMRLHGDTYRFHHLFLDFLRQKAECERTDHAELCKRAAEHFRVRGDYTRALRFWLESGEFGGMDTYLVLFLFENNRGSVADYADFLRTLDIDALPDSAYRECPPLRVLAAWFAYLTSQRERFEYHLDELYRALPRIAASDPRFVEFAILAYSVDHRTTIIEKAKRFGFFARFVKRFTPEGLATKIASFTHNLPYPHRSNLDYSAIALEKGGMDLLGRTFSPLLGTEWRYIYPLIPACFDYERNRLSEALSGFESTQAALIPENKEDGRLCVMLMKHATLWQLGRAAEADSALAELATYAAGEAPHFLPNLKAYRAKLALFGADEDAARTWLDEYFVTETNHIELVRVFQHFTTARALVVLGRASEAEALIERLLAFGRDFNRPLDAGEAGALKASLLWASGRTDEAVHALAEALVTLGPYGFMRVVADEGASVVPVLEHLAEQGEPHVRAGSAPNGFGADGAPDSAFVGQVLAAARERAQRFCGMTARFGESEQTVALSPQQKLMVELLSRGMKKPEIAQRTGLSLSTVKSHMGALYQKLGVHSAMDAVLKARELGLVE</sequence>
<dbReference type="SUPFAM" id="SSF48452">
    <property type="entry name" value="TPR-like"/>
    <property type="match status" value="1"/>
</dbReference>
<evidence type="ECO:0000256" key="2">
    <source>
        <dbReference type="ARBA" id="ARBA00023125"/>
    </source>
</evidence>
<dbReference type="SUPFAM" id="SSF46894">
    <property type="entry name" value="C-terminal effector domain of the bipartite response regulators"/>
    <property type="match status" value="1"/>
</dbReference>
<keyword evidence="2" id="KW-0238">DNA-binding</keyword>
<gene>
    <name evidence="5" type="ORF">C2L71_06795</name>
</gene>
<comment type="caution">
    <text evidence="5">The sequence shown here is derived from an EMBL/GenBank/DDBJ whole genome shotgun (WGS) entry which is preliminary data.</text>
</comment>
<evidence type="ECO:0000256" key="1">
    <source>
        <dbReference type="ARBA" id="ARBA00023015"/>
    </source>
</evidence>
<keyword evidence="1" id="KW-0805">Transcription regulation</keyword>
<dbReference type="Pfam" id="PF17874">
    <property type="entry name" value="TPR_MalT"/>
    <property type="match status" value="1"/>
</dbReference>
<dbReference type="PANTHER" id="PTHR44688:SF16">
    <property type="entry name" value="DNA-BINDING TRANSCRIPTIONAL ACTIVATOR DEVR_DOSR"/>
    <property type="match status" value="1"/>
</dbReference>
<feature type="domain" description="HTH luxR-type" evidence="4">
    <location>
        <begin position="811"/>
        <end position="876"/>
    </location>
</feature>
<dbReference type="SMART" id="SM00421">
    <property type="entry name" value="HTH_LUXR"/>
    <property type="match status" value="1"/>
</dbReference>
<proteinExistence type="predicted"/>
<organism evidence="5 6">
    <name type="scientific">Enteroscipio rubneri</name>
    <dbReference type="NCBI Taxonomy" id="2070686"/>
    <lineage>
        <taxon>Bacteria</taxon>
        <taxon>Bacillati</taxon>
        <taxon>Actinomycetota</taxon>
        <taxon>Coriobacteriia</taxon>
        <taxon>Eggerthellales</taxon>
        <taxon>Eggerthellaceae</taxon>
        <taxon>Enteroscipio</taxon>
    </lineage>
</organism>
<dbReference type="Gene3D" id="3.40.50.300">
    <property type="entry name" value="P-loop containing nucleotide triphosphate hydrolases"/>
    <property type="match status" value="1"/>
</dbReference>
<dbReference type="InterPro" id="IPR000792">
    <property type="entry name" value="Tscrpt_reg_LuxR_C"/>
</dbReference>
<reference evidence="6" key="1">
    <citation type="submission" date="2018-01" db="EMBL/GenBank/DDBJ databases">
        <title>Rubneribacter badeniensis gen. nov., sp. nov., and Colonibacter rubneri, gen. nov., sp. nov., WGS of new members of the Eggerthellaceae.</title>
        <authorList>
            <person name="Danylec N."/>
            <person name="Stoll D.A."/>
            <person name="Doetsch A."/>
            <person name="Kulling S.E."/>
            <person name="Huch M."/>
        </authorList>
    </citation>
    <scope>NUCLEOTIDE SEQUENCE [LARGE SCALE GENOMIC DNA]</scope>
    <source>
        <strain evidence="6">ResAG-96</strain>
    </source>
</reference>
<dbReference type="Pfam" id="PF25873">
    <property type="entry name" value="WHD_MalT"/>
    <property type="match status" value="1"/>
</dbReference>
<keyword evidence="6" id="KW-1185">Reference proteome</keyword>
<dbReference type="GO" id="GO:0006355">
    <property type="term" value="P:regulation of DNA-templated transcription"/>
    <property type="evidence" value="ECO:0007669"/>
    <property type="project" value="InterPro"/>
</dbReference>
<dbReference type="PROSITE" id="PS50043">
    <property type="entry name" value="HTH_LUXR_2"/>
    <property type="match status" value="1"/>
</dbReference>
<keyword evidence="3" id="KW-0804">Transcription</keyword>
<dbReference type="AlphaFoldDB" id="A0A2K2UBN3"/>
<dbReference type="GO" id="GO:0003677">
    <property type="term" value="F:DNA binding"/>
    <property type="evidence" value="ECO:0007669"/>
    <property type="project" value="UniProtKB-KW"/>
</dbReference>
<dbReference type="EMBL" id="PPEK01000006">
    <property type="protein sequence ID" value="PNV67741.1"/>
    <property type="molecule type" value="Genomic_DNA"/>
</dbReference>
<dbReference type="InterPro" id="IPR016032">
    <property type="entry name" value="Sig_transdc_resp-reg_C-effctor"/>
</dbReference>
<dbReference type="Pfam" id="PF00196">
    <property type="entry name" value="GerE"/>
    <property type="match status" value="1"/>
</dbReference>
<name>A0A2K2UBN3_9ACTN</name>
<dbReference type="InterPro" id="IPR059106">
    <property type="entry name" value="WHD_MalT"/>
</dbReference>
<dbReference type="CDD" id="cd06170">
    <property type="entry name" value="LuxR_C_like"/>
    <property type="match status" value="1"/>
</dbReference>
<dbReference type="PRINTS" id="PR00038">
    <property type="entry name" value="HTHLUXR"/>
</dbReference>
<evidence type="ECO:0000256" key="3">
    <source>
        <dbReference type="ARBA" id="ARBA00023163"/>
    </source>
</evidence>
<dbReference type="RefSeq" id="WP_103265026.1">
    <property type="nucleotide sequence ID" value="NZ_CABMLE010000006.1"/>
</dbReference>